<dbReference type="RefSeq" id="WP_090859247.1">
    <property type="nucleotide sequence ID" value="NZ_FNJU01000017.1"/>
</dbReference>
<dbReference type="STRING" id="930152.SAMN05216565_11755"/>
<organism evidence="2 3">
    <name type="scientific">Litchfieldia salsa</name>
    <dbReference type="NCBI Taxonomy" id="930152"/>
    <lineage>
        <taxon>Bacteria</taxon>
        <taxon>Bacillati</taxon>
        <taxon>Bacillota</taxon>
        <taxon>Bacilli</taxon>
        <taxon>Bacillales</taxon>
        <taxon>Bacillaceae</taxon>
        <taxon>Litchfieldia</taxon>
    </lineage>
</organism>
<proteinExistence type="predicted"/>
<dbReference type="Proteomes" id="UP000199159">
    <property type="component" value="Unassembled WGS sequence"/>
</dbReference>
<dbReference type="EMBL" id="FNJU01000017">
    <property type="protein sequence ID" value="SDP95035.1"/>
    <property type="molecule type" value="Genomic_DNA"/>
</dbReference>
<evidence type="ECO:0000313" key="3">
    <source>
        <dbReference type="Proteomes" id="UP000199159"/>
    </source>
</evidence>
<keyword evidence="2" id="KW-0969">Cilium</keyword>
<name>A0A1H0WX85_9BACI</name>
<reference evidence="3" key="1">
    <citation type="submission" date="2016-10" db="EMBL/GenBank/DDBJ databases">
        <authorList>
            <person name="Varghese N."/>
            <person name="Submissions S."/>
        </authorList>
    </citation>
    <scope>NUCLEOTIDE SEQUENCE [LARGE SCALE GENOMIC DNA]</scope>
    <source>
        <strain evidence="3">IBRC-M10078</strain>
    </source>
</reference>
<keyword evidence="2" id="KW-0966">Cell projection</keyword>
<feature type="region of interest" description="Disordered" evidence="1">
    <location>
        <begin position="114"/>
        <end position="136"/>
    </location>
</feature>
<dbReference type="NCBIfam" id="TIGR03826">
    <property type="entry name" value="YvyF"/>
    <property type="match status" value="1"/>
</dbReference>
<keyword evidence="2" id="KW-0282">Flagellum</keyword>
<gene>
    <name evidence="2" type="ORF">SAMN05216565_11755</name>
</gene>
<evidence type="ECO:0000313" key="2">
    <source>
        <dbReference type="EMBL" id="SDP95035.1"/>
    </source>
</evidence>
<dbReference type="AlphaFoldDB" id="A0A1H0WX85"/>
<dbReference type="OrthoDB" id="1739831at2"/>
<sequence length="136" mass="15568">MSELANCPKCGTLFMKNNIRAVCDGCYKEEDLKFKTVHEFIRKRENRTATIKEVVAATGVEEDLIYRFIRTGKLQLAQFPNMGYPCDSCSTLIREGKLCKNCAGGIRSQMSQLEKEQEHAKKLKEAEKKSTFYSDR</sequence>
<evidence type="ECO:0000256" key="1">
    <source>
        <dbReference type="SAM" id="MobiDB-lite"/>
    </source>
</evidence>
<accession>A0A1H0WX85</accession>
<dbReference type="InterPro" id="IPR022258">
    <property type="entry name" value="Flagellar_operon_YvyF"/>
</dbReference>
<keyword evidence="3" id="KW-1185">Reference proteome</keyword>
<protein>
    <submittedName>
        <fullName evidence="2">Flagellar operon protein TIGR03826</fullName>
    </submittedName>
</protein>